<protein>
    <submittedName>
        <fullName evidence="1">NADPH-dependent medium chain alcohol dehydrogenase</fullName>
    </submittedName>
</protein>
<organism evidence="1 2">
    <name type="scientific">Penicillium angulare</name>
    <dbReference type="NCBI Taxonomy" id="116970"/>
    <lineage>
        <taxon>Eukaryota</taxon>
        <taxon>Fungi</taxon>
        <taxon>Dikarya</taxon>
        <taxon>Ascomycota</taxon>
        <taxon>Pezizomycotina</taxon>
        <taxon>Eurotiomycetes</taxon>
        <taxon>Eurotiomycetidae</taxon>
        <taxon>Eurotiales</taxon>
        <taxon>Aspergillaceae</taxon>
        <taxon>Penicillium</taxon>
    </lineage>
</organism>
<keyword evidence="2" id="KW-1185">Reference proteome</keyword>
<dbReference type="EMBL" id="JAPQKH010000003">
    <property type="protein sequence ID" value="KAJ5107651.1"/>
    <property type="molecule type" value="Genomic_DNA"/>
</dbReference>
<dbReference type="AlphaFoldDB" id="A0A9W9FWA0"/>
<sequence length="105" mass="11411">MVYPDTFEGFMVKSHENWSDFQKKEVKFLQHMSLGLKSLSLIYSSSLNRDSEIAIGLKATTVSIGDMFAMYARSGPGKPVSVVGIKEADQKALSANGFVCAKGEG</sequence>
<reference evidence="1" key="1">
    <citation type="submission" date="2022-11" db="EMBL/GenBank/DDBJ databases">
        <authorList>
            <person name="Petersen C."/>
        </authorList>
    </citation>
    <scope>NUCLEOTIDE SEQUENCE</scope>
    <source>
        <strain evidence="1">IBT 30069</strain>
    </source>
</reference>
<accession>A0A9W9FWA0</accession>
<comment type="caution">
    <text evidence="1">The sequence shown here is derived from an EMBL/GenBank/DDBJ whole genome shotgun (WGS) entry which is preliminary data.</text>
</comment>
<evidence type="ECO:0000313" key="2">
    <source>
        <dbReference type="Proteomes" id="UP001149165"/>
    </source>
</evidence>
<evidence type="ECO:0000313" key="1">
    <source>
        <dbReference type="EMBL" id="KAJ5107651.1"/>
    </source>
</evidence>
<dbReference type="Proteomes" id="UP001149165">
    <property type="component" value="Unassembled WGS sequence"/>
</dbReference>
<gene>
    <name evidence="1" type="ORF">N7456_004326</name>
</gene>
<name>A0A9W9FWA0_9EURO</name>
<reference evidence="1" key="2">
    <citation type="journal article" date="2023" name="IMA Fungus">
        <title>Comparative genomic study of the Penicillium genus elucidates a diverse pangenome and 15 lateral gene transfer events.</title>
        <authorList>
            <person name="Petersen C."/>
            <person name="Sorensen T."/>
            <person name="Nielsen M.R."/>
            <person name="Sondergaard T.E."/>
            <person name="Sorensen J.L."/>
            <person name="Fitzpatrick D.A."/>
            <person name="Frisvad J.C."/>
            <person name="Nielsen K.L."/>
        </authorList>
    </citation>
    <scope>NUCLEOTIDE SEQUENCE</scope>
    <source>
        <strain evidence="1">IBT 30069</strain>
    </source>
</reference>
<proteinExistence type="predicted"/>